<proteinExistence type="predicted"/>
<dbReference type="RefSeq" id="WP_004517577.1">
    <property type="nucleotide sequence ID" value="NZ_FNOF01000035.1"/>
</dbReference>
<dbReference type="AlphaFoldDB" id="A0A1H3B0R0"/>
<dbReference type="EMBL" id="FNOF01000035">
    <property type="protein sequence ID" value="SDX35268.1"/>
    <property type="molecule type" value="Genomic_DNA"/>
</dbReference>
<accession>A0A1H3B0R0</accession>
<dbReference type="Proteomes" id="UP000182573">
    <property type="component" value="Unassembled WGS sequence"/>
</dbReference>
<name>A0A1H3B0R0_HALVA</name>
<evidence type="ECO:0000313" key="1">
    <source>
        <dbReference type="EMBL" id="SDX35268.1"/>
    </source>
</evidence>
<gene>
    <name evidence="1" type="ORF">SAMN05443574_1354</name>
</gene>
<evidence type="ECO:0000313" key="2">
    <source>
        <dbReference type="Proteomes" id="UP000182573"/>
    </source>
</evidence>
<dbReference type="STRING" id="28442.SAMN05443574_1354"/>
<protein>
    <submittedName>
        <fullName evidence="1">Uncharacterized protein</fullName>
    </submittedName>
</protein>
<reference evidence="1 2" key="1">
    <citation type="submission" date="2016-10" db="EMBL/GenBank/DDBJ databases">
        <authorList>
            <person name="de Groot N.N."/>
        </authorList>
    </citation>
    <scope>NUCLEOTIDE SEQUENCE [LARGE SCALE GENOMIC DNA]</scope>
    <source>
        <strain evidence="1 2">DSM 3756</strain>
    </source>
</reference>
<sequence>MPQTLPAFDEGAVEFLSQKVLPGDPQAYTDRVERLEALLDRESTPTPVAVFRAWFGPSDLPSAADAHEHVAIGAVGGFDPADDPRTTSDKITVAEAYDRTLEQGFDDAAVYLRVLEGDRQREFAHLVRRACLD</sequence>
<organism evidence="1 2">
    <name type="scientific">Haloarcula vallismortis</name>
    <name type="common">Halobacterium vallismortis</name>
    <dbReference type="NCBI Taxonomy" id="28442"/>
    <lineage>
        <taxon>Archaea</taxon>
        <taxon>Methanobacteriati</taxon>
        <taxon>Methanobacteriota</taxon>
        <taxon>Stenosarchaea group</taxon>
        <taxon>Halobacteria</taxon>
        <taxon>Halobacteriales</taxon>
        <taxon>Haloarculaceae</taxon>
        <taxon>Haloarcula</taxon>
    </lineage>
</organism>